<dbReference type="InterPro" id="IPR039262">
    <property type="entry name" value="DTWD2/TAPT"/>
</dbReference>
<keyword evidence="2" id="KW-0808">Transferase</keyword>
<keyword evidence="4" id="KW-0819">tRNA processing</keyword>
<dbReference type="KEGG" id="ajp:AMJAP_1745"/>
<gene>
    <name evidence="6" type="ORF">AMJAP_1745</name>
</gene>
<organism evidence="6 7">
    <name type="scientific">Amphritea japonica ATCC BAA-1530</name>
    <dbReference type="NCBI Taxonomy" id="1278309"/>
    <lineage>
        <taxon>Bacteria</taxon>
        <taxon>Pseudomonadati</taxon>
        <taxon>Pseudomonadota</taxon>
        <taxon>Gammaproteobacteria</taxon>
        <taxon>Oceanospirillales</taxon>
        <taxon>Oceanospirillaceae</taxon>
        <taxon>Amphritea</taxon>
    </lineage>
</organism>
<evidence type="ECO:0000259" key="5">
    <source>
        <dbReference type="SMART" id="SM01144"/>
    </source>
</evidence>
<dbReference type="Pfam" id="PF03942">
    <property type="entry name" value="DTW"/>
    <property type="match status" value="1"/>
</dbReference>
<dbReference type="PANTHER" id="PTHR21392:SF1">
    <property type="entry name" value="TRNA-URIDINE AMINOCARBOXYPROPYLTRANSFERASE"/>
    <property type="match status" value="1"/>
</dbReference>
<name>A0A7R6ST64_9GAMM</name>
<dbReference type="PANTHER" id="PTHR21392">
    <property type="entry name" value="TRNA-URIDINE AMINOCARBOXYPROPYLTRANSFERASE 2"/>
    <property type="match status" value="1"/>
</dbReference>
<dbReference type="Proteomes" id="UP000595663">
    <property type="component" value="Chromosome"/>
</dbReference>
<dbReference type="EMBL" id="AP014545">
    <property type="protein sequence ID" value="BBB26340.1"/>
    <property type="molecule type" value="Genomic_DNA"/>
</dbReference>
<evidence type="ECO:0000256" key="4">
    <source>
        <dbReference type="ARBA" id="ARBA00022694"/>
    </source>
</evidence>
<feature type="domain" description="DTW" evidence="5">
    <location>
        <begin position="1"/>
        <end position="132"/>
    </location>
</feature>
<dbReference type="EC" id="2.5.1.25" evidence="1"/>
<evidence type="ECO:0000313" key="7">
    <source>
        <dbReference type="Proteomes" id="UP000595663"/>
    </source>
</evidence>
<keyword evidence="3" id="KW-0949">S-adenosyl-L-methionine</keyword>
<evidence type="ECO:0000256" key="3">
    <source>
        <dbReference type="ARBA" id="ARBA00022691"/>
    </source>
</evidence>
<evidence type="ECO:0000256" key="2">
    <source>
        <dbReference type="ARBA" id="ARBA00022679"/>
    </source>
</evidence>
<accession>A0A7R6ST64</accession>
<dbReference type="InterPro" id="IPR005636">
    <property type="entry name" value="DTW"/>
</dbReference>
<sequence>MLGENASVVIWERKNPDSGIMEAIEKGKVALLYPTDDSKAVSAECDFESYIVIDGTWQEAQKIYNKSPYLKDLPKVKIETSIESIYKLRRNQRPNCLCTAESVIELHKAKGFAETADELQLKLIEFVADTSK</sequence>
<evidence type="ECO:0000256" key="1">
    <source>
        <dbReference type="ARBA" id="ARBA00012386"/>
    </source>
</evidence>
<dbReference type="GO" id="GO:0016432">
    <property type="term" value="F:tRNA-uridine aminocarboxypropyltransferase activity"/>
    <property type="evidence" value="ECO:0007669"/>
    <property type="project" value="UniProtKB-EC"/>
</dbReference>
<reference evidence="6 7" key="1">
    <citation type="journal article" date="2008" name="Int. J. Syst. Evol. Microbiol.">
        <title>Amphritea japonica sp. nov. and Amphritea balenae sp. nov., isolated from the sediment adjacent to sperm whale carcasses off Kagoshima, Japan.</title>
        <authorList>
            <person name="Miyazaki M."/>
            <person name="Nogi Y."/>
            <person name="Fujiwara Y."/>
            <person name="Kawato M."/>
            <person name="Nagahama T."/>
            <person name="Kubokawa K."/>
            <person name="Horikoshi K."/>
        </authorList>
    </citation>
    <scope>NUCLEOTIDE SEQUENCE [LARGE SCALE GENOMIC DNA]</scope>
    <source>
        <strain evidence="6 7">ATCC BAA-1530</strain>
    </source>
</reference>
<protein>
    <recommendedName>
        <fullName evidence="1">tRNA-uridine aminocarboxypropyltransferase</fullName>
        <ecNumber evidence="1">2.5.1.25</ecNumber>
    </recommendedName>
</protein>
<keyword evidence="7" id="KW-1185">Reference proteome</keyword>
<dbReference type="GO" id="GO:0008033">
    <property type="term" value="P:tRNA processing"/>
    <property type="evidence" value="ECO:0007669"/>
    <property type="project" value="UniProtKB-KW"/>
</dbReference>
<dbReference type="SMART" id="SM01144">
    <property type="entry name" value="DTW"/>
    <property type="match status" value="1"/>
</dbReference>
<proteinExistence type="predicted"/>
<evidence type="ECO:0000313" key="6">
    <source>
        <dbReference type="EMBL" id="BBB26340.1"/>
    </source>
</evidence>
<dbReference type="AlphaFoldDB" id="A0A7R6ST64"/>